<protein>
    <recommendedName>
        <fullName evidence="5">RRM domain-containing protein</fullName>
    </recommendedName>
</protein>
<feature type="compositionally biased region" description="Polar residues" evidence="4">
    <location>
        <begin position="16"/>
        <end position="25"/>
    </location>
</feature>
<keyword evidence="7" id="KW-1185">Reference proteome</keyword>
<evidence type="ECO:0000256" key="4">
    <source>
        <dbReference type="SAM" id="MobiDB-lite"/>
    </source>
</evidence>
<evidence type="ECO:0000313" key="7">
    <source>
        <dbReference type="Proteomes" id="UP001648503"/>
    </source>
</evidence>
<comment type="caution">
    <text evidence="6">The sequence shown here is derived from an EMBL/GenBank/DDBJ whole genome shotgun (WGS) entry which is preliminary data.</text>
</comment>
<dbReference type="InterPro" id="IPR050666">
    <property type="entry name" value="ESRP"/>
</dbReference>
<proteinExistence type="predicted"/>
<dbReference type="Proteomes" id="UP001648503">
    <property type="component" value="Unassembled WGS sequence"/>
</dbReference>
<feature type="region of interest" description="Disordered" evidence="4">
    <location>
        <begin position="630"/>
        <end position="682"/>
    </location>
</feature>
<dbReference type="InterPro" id="IPR012677">
    <property type="entry name" value="Nucleotide-bd_a/b_plait_sf"/>
</dbReference>
<feature type="region of interest" description="Disordered" evidence="4">
    <location>
        <begin position="107"/>
        <end position="144"/>
    </location>
</feature>
<dbReference type="PROSITE" id="PS50102">
    <property type="entry name" value="RRM"/>
    <property type="match status" value="1"/>
</dbReference>
<dbReference type="SUPFAM" id="SSF54928">
    <property type="entry name" value="RNA-binding domain, RBD"/>
    <property type="match status" value="1"/>
</dbReference>
<feature type="compositionally biased region" description="Polar residues" evidence="4">
    <location>
        <begin position="128"/>
        <end position="140"/>
    </location>
</feature>
<dbReference type="CDD" id="cd12254">
    <property type="entry name" value="RRM_hnRNPH_ESRPs_RBM12_like"/>
    <property type="match status" value="1"/>
</dbReference>
<keyword evidence="2 3" id="KW-0694">RNA-binding</keyword>
<evidence type="ECO:0000313" key="6">
    <source>
        <dbReference type="EMBL" id="KAH6600188.1"/>
    </source>
</evidence>
<reference evidence="6 7" key="1">
    <citation type="submission" date="2021-02" db="EMBL/GenBank/DDBJ databases">
        <title>Variation within the Batrachochytrium salamandrivorans European outbreak.</title>
        <authorList>
            <person name="Kelly M."/>
            <person name="Pasmans F."/>
            <person name="Shea T.P."/>
            <person name="Munoz J.F."/>
            <person name="Carranza S."/>
            <person name="Cuomo C.A."/>
            <person name="Martel A."/>
        </authorList>
    </citation>
    <scope>NUCLEOTIDE SEQUENCE [LARGE SCALE GENOMIC DNA]</scope>
    <source>
        <strain evidence="6 7">AMFP18/2</strain>
    </source>
</reference>
<feature type="compositionally biased region" description="Low complexity" evidence="4">
    <location>
        <begin position="645"/>
        <end position="661"/>
    </location>
</feature>
<keyword evidence="1" id="KW-0677">Repeat</keyword>
<evidence type="ECO:0000259" key="5">
    <source>
        <dbReference type="PROSITE" id="PS50102"/>
    </source>
</evidence>
<evidence type="ECO:0000256" key="2">
    <source>
        <dbReference type="ARBA" id="ARBA00022884"/>
    </source>
</evidence>
<name>A0ABQ8FP29_9FUNG</name>
<gene>
    <name evidence="6" type="ORF">BASA50_002513</name>
</gene>
<dbReference type="InterPro" id="IPR035979">
    <property type="entry name" value="RBD_domain_sf"/>
</dbReference>
<feature type="region of interest" description="Disordered" evidence="4">
    <location>
        <begin position="1"/>
        <end position="32"/>
    </location>
</feature>
<evidence type="ECO:0000256" key="3">
    <source>
        <dbReference type="PROSITE-ProRule" id="PRU00176"/>
    </source>
</evidence>
<dbReference type="PANTHER" id="PTHR13976">
    <property type="entry name" value="HETEROGENEOUS NUCLEAR RIBONUCLEOPROTEIN-RELATED"/>
    <property type="match status" value="1"/>
</dbReference>
<evidence type="ECO:0000256" key="1">
    <source>
        <dbReference type="ARBA" id="ARBA00022737"/>
    </source>
</evidence>
<dbReference type="Gene3D" id="3.30.70.330">
    <property type="match status" value="1"/>
</dbReference>
<organism evidence="6 7">
    <name type="scientific">Batrachochytrium salamandrivorans</name>
    <dbReference type="NCBI Taxonomy" id="1357716"/>
    <lineage>
        <taxon>Eukaryota</taxon>
        <taxon>Fungi</taxon>
        <taxon>Fungi incertae sedis</taxon>
        <taxon>Chytridiomycota</taxon>
        <taxon>Chytridiomycota incertae sedis</taxon>
        <taxon>Chytridiomycetes</taxon>
        <taxon>Rhizophydiales</taxon>
        <taxon>Rhizophydiales incertae sedis</taxon>
        <taxon>Batrachochytrium</taxon>
    </lineage>
</organism>
<feature type="domain" description="RRM" evidence="5">
    <location>
        <begin position="325"/>
        <end position="412"/>
    </location>
</feature>
<sequence length="815" mass="90581">MSSQSKAVGAERLRPSQPTIHTGNPTPKDLGCIGNLDSTYSFRANMRDSPTDEQRVNHTHHPLLLLDTAELPRSNVKVTDYVTTVPMNNSLISSYAGLLHDMGSVQSPPETNPGHGHKAEQRHHAWSSAYSTQISTLQQRKQQRPTIPAFMDANSRPNWAQSLGSPTELSQLSADDMDGATPRFESIHQQIDHIFPTATIAHSHGHNQSHPRRKQQHLPHAWEIHDLPQRPNIYSQQQRVAVEMPLPLSPRGQALSEHYLTGSATPYEDSTPLVESSSAATLVVSTLNPSESGEVEGKTEPQLKISSLELLFTSRLSIPFNAHFSVLKIVNINWDLTTQDVLVFFGEPQIPIYHRAPHYHHSIHIIMDRTTGKTLGECFVEFPTQSMASQALRTHRRGFLKGRPVSVEPSTQDELYHALFPNLKASLEQSEERISQPLYEKVSDPLVQTALSDTSTSISPDQECRPELVYMAREDIFTLLSSCKPSRRVNSTIDIKFLEQFVRASLCVPLFTEKQKLIVLATAHLKCPPELERYVYMPIEQDDPSLITSSTLLATAPPVQDRPPVAAFQFQSLISRGNSLGNIPTPDLGLKHRSESLNDLQARTSSLSLENAPLLRQSFHRCISSARSSPAPSDIGLQGTQLTGSALVPSPSSSSSSPAVSKQSTSLDHMQHGSMTNLSDRHQGTYKQYSGHTQFGNINVDALRSIIMGLEQDLLTLRQKYDTVVAEYTQELTETKKVHQHLMDHNKRLEYMCEIMLRRCSEYEGQQSGGCFRTPIIGVSSDLETPPSTMDSSLSNPLSFARESLYGNGYVQGHS</sequence>
<dbReference type="EMBL" id="JAFCIX010000046">
    <property type="protein sequence ID" value="KAH6600188.1"/>
    <property type="molecule type" value="Genomic_DNA"/>
</dbReference>
<feature type="compositionally biased region" description="Polar residues" evidence="4">
    <location>
        <begin position="662"/>
        <end position="678"/>
    </location>
</feature>
<dbReference type="InterPro" id="IPR000504">
    <property type="entry name" value="RRM_dom"/>
</dbReference>
<accession>A0ABQ8FP29</accession>